<organism evidence="1 2">
    <name type="scientific">Komagataeibacter oboediens</name>
    <dbReference type="NCBI Taxonomy" id="65958"/>
    <lineage>
        <taxon>Bacteria</taxon>
        <taxon>Pseudomonadati</taxon>
        <taxon>Pseudomonadota</taxon>
        <taxon>Alphaproteobacteria</taxon>
        <taxon>Acetobacterales</taxon>
        <taxon>Acetobacteraceae</taxon>
        <taxon>Komagataeibacter</taxon>
    </lineage>
</organism>
<reference evidence="1 2" key="1">
    <citation type="submission" date="2017-07" db="EMBL/GenBank/DDBJ databases">
        <title>A draft genome sequence of Komagataeibacter oboediens LMG 18849.</title>
        <authorList>
            <person name="Skraban J."/>
            <person name="Cleenwerck I."/>
            <person name="Vandamme P."/>
            <person name="Trcek J."/>
        </authorList>
    </citation>
    <scope>NUCLEOTIDE SEQUENCE [LARGE SCALE GENOMIC DNA]</scope>
    <source>
        <strain evidence="1 2">LMG 18849</strain>
    </source>
</reference>
<dbReference type="OrthoDB" id="8146758at2"/>
<comment type="caution">
    <text evidence="1">The sequence shown here is derived from an EMBL/GenBank/DDBJ whole genome shotgun (WGS) entry which is preliminary data.</text>
</comment>
<dbReference type="EMBL" id="NKTX01000032">
    <property type="protein sequence ID" value="PYD81413.1"/>
    <property type="molecule type" value="Genomic_DNA"/>
</dbReference>
<evidence type="ECO:0000313" key="2">
    <source>
        <dbReference type="Proteomes" id="UP000247417"/>
    </source>
</evidence>
<proteinExistence type="predicted"/>
<dbReference type="Proteomes" id="UP000247417">
    <property type="component" value="Unassembled WGS sequence"/>
</dbReference>
<evidence type="ECO:0008006" key="3">
    <source>
        <dbReference type="Google" id="ProtNLM"/>
    </source>
</evidence>
<name>A0A318R5J6_9PROT</name>
<accession>A0A318R5J6</accession>
<protein>
    <recommendedName>
        <fullName evidence="3">DUF3383 domain-containing protein</fullName>
    </recommendedName>
</protein>
<dbReference type="Pfam" id="PF11863">
    <property type="entry name" value="DUF3383"/>
    <property type="match status" value="2"/>
</dbReference>
<dbReference type="AlphaFoldDB" id="A0A318R5J6"/>
<gene>
    <name evidence="1" type="ORF">CFR80_11905</name>
</gene>
<evidence type="ECO:0000313" key="1">
    <source>
        <dbReference type="EMBL" id="PYD81413.1"/>
    </source>
</evidence>
<dbReference type="InterPro" id="IPR021808">
    <property type="entry name" value="DUF3383"/>
</dbReference>
<dbReference type="STRING" id="940286.GCA_000227565_01398"/>
<sequence>MSTTGLSVNNVVDVTVTLQATGSSTRNFGALLLLGTTAGVFSDTENLRAYTGLDDVGEDFGTTDPEYIAADLFFSQSPQPSTLYIGEVRDGEDIPTAVSRLEDYSADWYGLALATTSSIAASTITDVAEMVEGFSVSRSFWFTSQDAAAYDASSTTDLPYLLSKAGYTRTIVQYSSSSPYAAVSMFGRIATVDYSADNTTLTLKFKTEPDITAETLTQTQANALDAKDCNYYVNYQNGDAIIQQGVTASGEWIDTLIGLDAFQNALQVAGWNALYTSTTKIPQTDSGMNILLGVYETVCAQFVDNGLFAPGTWTGPDIGSLLEGGTLTKGYYAYMEPVANQSSSDRAARQAVPCQIACKLAGAVHSSSVAVTVVN</sequence>
<dbReference type="RefSeq" id="WP_110507421.1">
    <property type="nucleotide sequence ID" value="NZ_NKTX01000032.1"/>
</dbReference>